<dbReference type="EMBL" id="BAABHM010000013">
    <property type="protein sequence ID" value="GAA4707291.1"/>
    <property type="molecule type" value="Genomic_DNA"/>
</dbReference>
<protein>
    <submittedName>
        <fullName evidence="1">Uncharacterized protein</fullName>
    </submittedName>
</protein>
<gene>
    <name evidence="1" type="ORF">GCM10023198_32140</name>
</gene>
<organism evidence="1 2">
    <name type="scientific">Promicromonospora umidemergens</name>
    <dbReference type="NCBI Taxonomy" id="629679"/>
    <lineage>
        <taxon>Bacteria</taxon>
        <taxon>Bacillati</taxon>
        <taxon>Actinomycetota</taxon>
        <taxon>Actinomycetes</taxon>
        <taxon>Micrococcales</taxon>
        <taxon>Promicromonosporaceae</taxon>
        <taxon>Promicromonospora</taxon>
    </lineage>
</organism>
<proteinExistence type="predicted"/>
<sequence>MTRTLKTSRSPFETVACKAGCGEQIRIVRLLADVPSRTATYVPLVTGYPTYHGDVPPSHALSAGRKTCRQLRHGESPDTTEVPALIHHAVCAATRRPAPVPDFDDFDHYAGGDD</sequence>
<dbReference type="Proteomes" id="UP001500843">
    <property type="component" value="Unassembled WGS sequence"/>
</dbReference>
<reference evidence="2" key="1">
    <citation type="journal article" date="2019" name="Int. J. Syst. Evol. Microbiol.">
        <title>The Global Catalogue of Microorganisms (GCM) 10K type strain sequencing project: providing services to taxonomists for standard genome sequencing and annotation.</title>
        <authorList>
            <consortium name="The Broad Institute Genomics Platform"/>
            <consortium name="The Broad Institute Genome Sequencing Center for Infectious Disease"/>
            <person name="Wu L."/>
            <person name="Ma J."/>
        </authorList>
    </citation>
    <scope>NUCLEOTIDE SEQUENCE [LARGE SCALE GENOMIC DNA]</scope>
    <source>
        <strain evidence="2">JCM 17975</strain>
    </source>
</reference>
<comment type="caution">
    <text evidence="1">The sequence shown here is derived from an EMBL/GenBank/DDBJ whole genome shotgun (WGS) entry which is preliminary data.</text>
</comment>
<name>A0ABP8XJ46_9MICO</name>
<evidence type="ECO:0000313" key="2">
    <source>
        <dbReference type="Proteomes" id="UP001500843"/>
    </source>
</evidence>
<evidence type="ECO:0000313" key="1">
    <source>
        <dbReference type="EMBL" id="GAA4707291.1"/>
    </source>
</evidence>
<keyword evidence="2" id="KW-1185">Reference proteome</keyword>
<accession>A0ABP8XJ46</accession>
<dbReference type="RefSeq" id="WP_253873036.1">
    <property type="nucleotide sequence ID" value="NZ_BAABHM010000013.1"/>
</dbReference>